<accession>A0A8B9G7L3</accession>
<proteinExistence type="predicted"/>
<evidence type="ECO:0000313" key="2">
    <source>
        <dbReference type="Proteomes" id="UP000694522"/>
    </source>
</evidence>
<name>A0A8B9G7L3_9PSIT</name>
<sequence>IRYGAWYLDPKTWRKQKANEPSKEPEATINSLGSAKNWSEKVLGKSKAASFFCDIAMRFSHRDVSGHFIVLGSYKQMWNRPCYPS</sequence>
<keyword evidence="2" id="KW-1185">Reference proteome</keyword>
<dbReference type="Proteomes" id="UP000694522">
    <property type="component" value="Unplaced"/>
</dbReference>
<reference evidence="1" key="1">
    <citation type="submission" date="2025-08" db="UniProtKB">
        <authorList>
            <consortium name="Ensembl"/>
        </authorList>
    </citation>
    <scope>IDENTIFICATION</scope>
</reference>
<organism evidence="1 2">
    <name type="scientific">Amazona collaria</name>
    <name type="common">yellow-billed parrot</name>
    <dbReference type="NCBI Taxonomy" id="241587"/>
    <lineage>
        <taxon>Eukaryota</taxon>
        <taxon>Metazoa</taxon>
        <taxon>Chordata</taxon>
        <taxon>Craniata</taxon>
        <taxon>Vertebrata</taxon>
        <taxon>Euteleostomi</taxon>
        <taxon>Archelosauria</taxon>
        <taxon>Archosauria</taxon>
        <taxon>Dinosauria</taxon>
        <taxon>Saurischia</taxon>
        <taxon>Theropoda</taxon>
        <taxon>Coelurosauria</taxon>
        <taxon>Aves</taxon>
        <taxon>Neognathae</taxon>
        <taxon>Neoaves</taxon>
        <taxon>Telluraves</taxon>
        <taxon>Australaves</taxon>
        <taxon>Psittaciformes</taxon>
        <taxon>Psittacidae</taxon>
        <taxon>Amazona</taxon>
    </lineage>
</organism>
<evidence type="ECO:0000313" key="1">
    <source>
        <dbReference type="Ensembl" id="ENSACOP00000019275.1"/>
    </source>
</evidence>
<dbReference type="AlphaFoldDB" id="A0A8B9G7L3"/>
<reference evidence="1" key="2">
    <citation type="submission" date="2025-09" db="UniProtKB">
        <authorList>
            <consortium name="Ensembl"/>
        </authorList>
    </citation>
    <scope>IDENTIFICATION</scope>
</reference>
<protein>
    <submittedName>
        <fullName evidence="1">Uncharacterized protein</fullName>
    </submittedName>
</protein>
<dbReference type="Ensembl" id="ENSACOT00000019963.1">
    <property type="protein sequence ID" value="ENSACOP00000019275.1"/>
    <property type="gene ID" value="ENSACOG00000013270.1"/>
</dbReference>